<dbReference type="RefSeq" id="WP_312895351.1">
    <property type="nucleotide sequence ID" value="NZ_JACIBV010000001.1"/>
</dbReference>
<dbReference type="InterPro" id="IPR011650">
    <property type="entry name" value="Peptidase_M20_dimer"/>
</dbReference>
<sequence length="364" mass="38273">MSTSLDVRQMVRDLERLVTCESPSHDVKATMRCADVLTEIAWRITGRRPEVVSRQDRPHLLWRFGGRTTVLLVGHLDTVWPLGTLDRWPFEVDGDLATGPGSFDMKAGLVQALHAVSTLTDLDGVTLLVTTDEELGSPTSRAWIEEQARGARAAFVLEASADGALKVQRKGVSLYEVIVGGRAAHAGLEPHKGVNAAVELAHQILAVQAFERDGTTVTPTVLSGGTTTNTVPAHAGFTVDVRAETVAEQARVDAAFGALRAHLPGASVEVKGGPNRPPLESSSSAELFARAVRLARQLGLPELRGVAVGGGSDGNFTAGVGVPTLDGMGAVGDHAHAEGEYIVISAMAERAALLAALIDDVRAG</sequence>
<evidence type="ECO:0000256" key="4">
    <source>
        <dbReference type="ARBA" id="ARBA00022833"/>
    </source>
</evidence>
<evidence type="ECO:0000313" key="8">
    <source>
        <dbReference type="Proteomes" id="UP000579945"/>
    </source>
</evidence>
<keyword evidence="4" id="KW-0862">Zinc</keyword>
<comment type="caution">
    <text evidence="7">The sequence shown here is derived from an EMBL/GenBank/DDBJ whole genome shotgun (WGS) entry which is preliminary data.</text>
</comment>
<evidence type="ECO:0000313" key="7">
    <source>
        <dbReference type="EMBL" id="MBB3724935.1"/>
    </source>
</evidence>
<keyword evidence="2" id="KW-0479">Metal-binding</keyword>
<dbReference type="SUPFAM" id="SSF55031">
    <property type="entry name" value="Bacterial exopeptidase dimerisation domain"/>
    <property type="match status" value="1"/>
</dbReference>
<dbReference type="EMBL" id="JACIBV010000001">
    <property type="protein sequence ID" value="MBB3724935.1"/>
    <property type="molecule type" value="Genomic_DNA"/>
</dbReference>
<dbReference type="SUPFAM" id="SSF53187">
    <property type="entry name" value="Zn-dependent exopeptidases"/>
    <property type="match status" value="1"/>
</dbReference>
<proteinExistence type="predicted"/>
<dbReference type="InterPro" id="IPR036264">
    <property type="entry name" value="Bact_exopeptidase_dim_dom"/>
</dbReference>
<dbReference type="Gene3D" id="3.40.630.10">
    <property type="entry name" value="Zn peptidases"/>
    <property type="match status" value="1"/>
</dbReference>
<dbReference type="AlphaFoldDB" id="A0A7W5V4W6"/>
<keyword evidence="7" id="KW-0121">Carboxypeptidase</keyword>
<accession>A0A7W5V4W6</accession>
<dbReference type="InterPro" id="IPR017150">
    <property type="entry name" value="Pept_M20_glutamate_carboxypep"/>
</dbReference>
<dbReference type="InterPro" id="IPR050072">
    <property type="entry name" value="Peptidase_M20A"/>
</dbReference>
<keyword evidence="3 7" id="KW-0378">Hydrolase</keyword>
<keyword evidence="8" id="KW-1185">Reference proteome</keyword>
<dbReference type="InterPro" id="IPR001261">
    <property type="entry name" value="ArgE/DapE_CS"/>
</dbReference>
<evidence type="ECO:0000256" key="3">
    <source>
        <dbReference type="ARBA" id="ARBA00022801"/>
    </source>
</evidence>
<protein>
    <submittedName>
        <fullName evidence="7">Glutamate carboxypeptidase</fullName>
        <ecNumber evidence="7">3.4.17.11</ecNumber>
    </submittedName>
</protein>
<dbReference type="InterPro" id="IPR002933">
    <property type="entry name" value="Peptidase_M20"/>
</dbReference>
<feature type="active site" evidence="5">
    <location>
        <position position="77"/>
    </location>
</feature>
<dbReference type="PANTHER" id="PTHR43808:SF9">
    <property type="entry name" value="BLL0789 PROTEIN"/>
    <property type="match status" value="1"/>
</dbReference>
<dbReference type="GeneID" id="95387400"/>
<feature type="domain" description="Peptidase M20 dimerisation" evidence="6">
    <location>
        <begin position="168"/>
        <end position="256"/>
    </location>
</feature>
<dbReference type="GO" id="GO:0004180">
    <property type="term" value="F:carboxypeptidase activity"/>
    <property type="evidence" value="ECO:0007669"/>
    <property type="project" value="UniProtKB-KW"/>
</dbReference>
<dbReference type="GO" id="GO:0046872">
    <property type="term" value="F:metal ion binding"/>
    <property type="evidence" value="ECO:0007669"/>
    <property type="project" value="UniProtKB-KW"/>
</dbReference>
<dbReference type="PIRSF" id="PIRSF037238">
    <property type="entry name" value="Carboxypeptidase_G2"/>
    <property type="match status" value="1"/>
</dbReference>
<comment type="cofactor">
    <cofactor evidence="1">
        <name>Zn(2+)</name>
        <dbReference type="ChEBI" id="CHEBI:29105"/>
    </cofactor>
</comment>
<dbReference type="PROSITE" id="PS00758">
    <property type="entry name" value="ARGE_DAPE_CPG2_1"/>
    <property type="match status" value="1"/>
</dbReference>
<dbReference type="Pfam" id="PF07687">
    <property type="entry name" value="M20_dimer"/>
    <property type="match status" value="1"/>
</dbReference>
<dbReference type="Pfam" id="PF01546">
    <property type="entry name" value="Peptidase_M20"/>
    <property type="match status" value="1"/>
</dbReference>
<keyword evidence="7" id="KW-0645">Protease</keyword>
<feature type="active site" description="Proton acceptor" evidence="5">
    <location>
        <position position="133"/>
    </location>
</feature>
<dbReference type="Proteomes" id="UP000579945">
    <property type="component" value="Unassembled WGS sequence"/>
</dbReference>
<organism evidence="7 8">
    <name type="scientific">Nonomuraea dietziae</name>
    <dbReference type="NCBI Taxonomy" id="65515"/>
    <lineage>
        <taxon>Bacteria</taxon>
        <taxon>Bacillati</taxon>
        <taxon>Actinomycetota</taxon>
        <taxon>Actinomycetes</taxon>
        <taxon>Streptosporangiales</taxon>
        <taxon>Streptosporangiaceae</taxon>
        <taxon>Nonomuraea</taxon>
    </lineage>
</organism>
<evidence type="ECO:0000256" key="5">
    <source>
        <dbReference type="PIRSR" id="PIRSR037238-1"/>
    </source>
</evidence>
<reference evidence="7 8" key="1">
    <citation type="submission" date="2020-08" db="EMBL/GenBank/DDBJ databases">
        <title>Sequencing the genomes of 1000 actinobacteria strains.</title>
        <authorList>
            <person name="Klenk H.-P."/>
        </authorList>
    </citation>
    <scope>NUCLEOTIDE SEQUENCE [LARGE SCALE GENOMIC DNA]</scope>
    <source>
        <strain evidence="7 8">DSM 44320</strain>
    </source>
</reference>
<evidence type="ECO:0000256" key="2">
    <source>
        <dbReference type="ARBA" id="ARBA00022723"/>
    </source>
</evidence>
<dbReference type="PANTHER" id="PTHR43808">
    <property type="entry name" value="ACETYLORNITHINE DEACETYLASE"/>
    <property type="match status" value="1"/>
</dbReference>
<dbReference type="Gene3D" id="3.30.70.360">
    <property type="match status" value="1"/>
</dbReference>
<evidence type="ECO:0000259" key="6">
    <source>
        <dbReference type="Pfam" id="PF07687"/>
    </source>
</evidence>
<gene>
    <name evidence="7" type="ORF">FHR33_000795</name>
</gene>
<dbReference type="EC" id="3.4.17.11" evidence="7"/>
<evidence type="ECO:0000256" key="1">
    <source>
        <dbReference type="ARBA" id="ARBA00001947"/>
    </source>
</evidence>
<name>A0A7W5V4W6_9ACTN</name>
<dbReference type="CDD" id="cd03885">
    <property type="entry name" value="M20_CPDG2"/>
    <property type="match status" value="1"/>
</dbReference>